<dbReference type="InterPro" id="IPR036942">
    <property type="entry name" value="Beta-barrel_TonB_sf"/>
</dbReference>
<proteinExistence type="inferred from homology"/>
<keyword evidence="7 8" id="KW-0998">Cell outer membrane</keyword>
<evidence type="ECO:0000259" key="11">
    <source>
        <dbReference type="Pfam" id="PF07715"/>
    </source>
</evidence>
<keyword evidence="14" id="KW-1185">Reference proteome</keyword>
<dbReference type="SUPFAM" id="SSF56935">
    <property type="entry name" value="Porins"/>
    <property type="match status" value="1"/>
</dbReference>
<evidence type="ECO:0000256" key="5">
    <source>
        <dbReference type="ARBA" id="ARBA00023077"/>
    </source>
</evidence>
<sequence length="868" mass="95002">MKQQLSSYLWLVGVVPVFAMPLIYAEVAIAAPALTTGSSKASTLPIPRLGEVARPHTRADLLTQDAAPVDRPAPGTIEVRGVRLNQTEQGFEIVLEVPSGQALQAQTRIEGNALIADIPNAVLVLPEGQEFRSQKPAPGISNLTVTQVEPTRIQITVTGTTAAPFAEIVPDAAGLILSVEPDDESEEEVVVTATRTEEPLSNLPRSVTVIPREQIQQQSALTNNLPDLLGKLVPGLGPPTQRNLTRGLTLRGRQALILIDGVPQNPNSGFQTELNTIDPSAIERVEVVRGPSALYGRGATGGIINIITRRATTQRLESQVSVGVRNDLGAFSGEGFGYNLQYGLSGKEGPIDITVRASLNESGSFFDANGDRIPPTGINDVTSLGLLAKLGIDIDPQQRLQLSYNIYDESFDTAFRSDPIVFSIPGLQTARAQKFPVQYDQKPGQTNQVANLTYTHENIFGSQVTAQVFFRDTNLVQSFTDLRGRPFPAFFPALWQTSLDSKELGARLQIQTPFSTAVNLLWGVDYSYEENSRPVLISDTSVFDRTRTLTASRTRPQTPFYTLNNLGLFAQLQWNLSPQVLLSGGLRYDNFSYEVGDYELAFAAPGIRRGGSADNSGISFNTGIVYKFTPQTSIFASFAQGFSLPDLGSAFSSVAPRASIRGSDLLEPQKVDSFELGIRGNWGTVQASLAGFYSTSDLGASVRIRPDGTTELQRAPQRNYGLEATLDWQPTTKWRLGSTLTWNEGENDTNNDDEFLALSSLQVPPLKLSFHVENETLPNWRNRLQLLLVGDRDRAFDDRVDPFRVENYTTLDFLSSLKLGQGTLELGIENLLNNQYLPLSSQERTGLLETLRFAGRGRTIFLRYAIAF</sequence>
<dbReference type="PROSITE" id="PS52016">
    <property type="entry name" value="TONB_DEPENDENT_REC_3"/>
    <property type="match status" value="1"/>
</dbReference>
<dbReference type="GO" id="GO:0009279">
    <property type="term" value="C:cell outer membrane"/>
    <property type="evidence" value="ECO:0007669"/>
    <property type="project" value="UniProtKB-SubCell"/>
</dbReference>
<dbReference type="RefSeq" id="WP_162424106.1">
    <property type="nucleotide sequence ID" value="NZ_WVIE01000017.1"/>
</dbReference>
<dbReference type="InterPro" id="IPR021731">
    <property type="entry name" value="AMIN_dom"/>
</dbReference>
<evidence type="ECO:0000256" key="6">
    <source>
        <dbReference type="ARBA" id="ARBA00023136"/>
    </source>
</evidence>
<comment type="similarity">
    <text evidence="8 9">Belongs to the TonB-dependent receptor family.</text>
</comment>
<dbReference type="AlphaFoldDB" id="A0A8J7Z1G6"/>
<dbReference type="CDD" id="cd01347">
    <property type="entry name" value="ligand_gated_channel"/>
    <property type="match status" value="1"/>
</dbReference>
<evidence type="ECO:0000313" key="13">
    <source>
        <dbReference type="EMBL" id="NDJ18582.1"/>
    </source>
</evidence>
<evidence type="ECO:0000256" key="8">
    <source>
        <dbReference type="PROSITE-ProRule" id="PRU01360"/>
    </source>
</evidence>
<keyword evidence="6 8" id="KW-0472">Membrane</keyword>
<dbReference type="Pfam" id="PF00593">
    <property type="entry name" value="TonB_dep_Rec_b-barrel"/>
    <property type="match status" value="1"/>
</dbReference>
<dbReference type="GO" id="GO:0015344">
    <property type="term" value="F:siderophore uptake transmembrane transporter activity"/>
    <property type="evidence" value="ECO:0007669"/>
    <property type="project" value="TreeGrafter"/>
</dbReference>
<protein>
    <submittedName>
        <fullName evidence="13">TonB-dependent receptor</fullName>
    </submittedName>
</protein>
<dbReference type="PANTHER" id="PTHR30069">
    <property type="entry name" value="TONB-DEPENDENT OUTER MEMBRANE RECEPTOR"/>
    <property type="match status" value="1"/>
</dbReference>
<dbReference type="Gene3D" id="2.170.130.10">
    <property type="entry name" value="TonB-dependent receptor, plug domain"/>
    <property type="match status" value="1"/>
</dbReference>
<comment type="caution">
    <text evidence="13">The sequence shown here is derived from an EMBL/GenBank/DDBJ whole genome shotgun (WGS) entry which is preliminary data.</text>
</comment>
<keyword evidence="13" id="KW-0675">Receptor</keyword>
<dbReference type="PANTHER" id="PTHR30069:SF42">
    <property type="entry name" value="FERRIC AEROBACTIN RECEPTOR"/>
    <property type="match status" value="1"/>
</dbReference>
<evidence type="ECO:0000259" key="10">
    <source>
        <dbReference type="Pfam" id="PF00593"/>
    </source>
</evidence>
<keyword evidence="4 8" id="KW-0812">Transmembrane</keyword>
<keyword evidence="5 9" id="KW-0798">TonB box</keyword>
<dbReference type="InterPro" id="IPR039426">
    <property type="entry name" value="TonB-dep_rcpt-like"/>
</dbReference>
<evidence type="ECO:0000256" key="4">
    <source>
        <dbReference type="ARBA" id="ARBA00022692"/>
    </source>
</evidence>
<evidence type="ECO:0000256" key="9">
    <source>
        <dbReference type="RuleBase" id="RU003357"/>
    </source>
</evidence>
<name>A0A8J7Z1G6_9CYAN</name>
<dbReference type="Proteomes" id="UP000646053">
    <property type="component" value="Unassembled WGS sequence"/>
</dbReference>
<dbReference type="GO" id="GO:0044718">
    <property type="term" value="P:siderophore transmembrane transport"/>
    <property type="evidence" value="ECO:0007669"/>
    <property type="project" value="TreeGrafter"/>
</dbReference>
<evidence type="ECO:0000256" key="2">
    <source>
        <dbReference type="ARBA" id="ARBA00022448"/>
    </source>
</evidence>
<evidence type="ECO:0000256" key="3">
    <source>
        <dbReference type="ARBA" id="ARBA00022452"/>
    </source>
</evidence>
<dbReference type="Pfam" id="PF07715">
    <property type="entry name" value="Plug"/>
    <property type="match status" value="1"/>
</dbReference>
<evidence type="ECO:0000259" key="12">
    <source>
        <dbReference type="Pfam" id="PF11741"/>
    </source>
</evidence>
<comment type="subcellular location">
    <subcellularLocation>
        <location evidence="1 8">Cell outer membrane</location>
        <topology evidence="1 8">Multi-pass membrane protein</topology>
    </subcellularLocation>
</comment>
<keyword evidence="3 8" id="KW-1134">Transmembrane beta strand</keyword>
<dbReference type="Gene3D" id="2.40.170.20">
    <property type="entry name" value="TonB-dependent receptor, beta-barrel domain"/>
    <property type="match status" value="1"/>
</dbReference>
<keyword evidence="2 8" id="KW-0813">Transport</keyword>
<dbReference type="Pfam" id="PF11741">
    <property type="entry name" value="AMIN"/>
    <property type="match status" value="1"/>
</dbReference>
<feature type="domain" description="TonB-dependent receptor-like beta-barrel" evidence="10">
    <location>
        <begin position="395"/>
        <end position="831"/>
    </location>
</feature>
<feature type="domain" description="TonB-dependent receptor plug" evidence="11">
    <location>
        <begin position="200"/>
        <end position="303"/>
    </location>
</feature>
<dbReference type="InterPro" id="IPR000531">
    <property type="entry name" value="Beta-barrel_TonB"/>
</dbReference>
<dbReference type="InterPro" id="IPR012910">
    <property type="entry name" value="Plug_dom"/>
</dbReference>
<evidence type="ECO:0000313" key="14">
    <source>
        <dbReference type="Proteomes" id="UP000646053"/>
    </source>
</evidence>
<gene>
    <name evidence="13" type="ORF">GS601_15025</name>
</gene>
<dbReference type="InterPro" id="IPR037066">
    <property type="entry name" value="Plug_dom_sf"/>
</dbReference>
<reference evidence="13" key="1">
    <citation type="submission" date="2019-12" db="EMBL/GenBank/DDBJ databases">
        <title>High-Quality draft genome sequences of three cyanobacteria isolated from the limestone walls of the Old Cathedral of Coimbra.</title>
        <authorList>
            <person name="Tiago I."/>
            <person name="Soares F."/>
            <person name="Portugal A."/>
        </authorList>
    </citation>
    <scope>NUCLEOTIDE SEQUENCE</scope>
    <source>
        <strain evidence="13">A</strain>
    </source>
</reference>
<feature type="domain" description="AMIN" evidence="12">
    <location>
        <begin position="82"/>
        <end position="161"/>
    </location>
</feature>
<evidence type="ECO:0000256" key="7">
    <source>
        <dbReference type="ARBA" id="ARBA00023237"/>
    </source>
</evidence>
<evidence type="ECO:0000256" key="1">
    <source>
        <dbReference type="ARBA" id="ARBA00004571"/>
    </source>
</evidence>
<dbReference type="EMBL" id="WVIE01000017">
    <property type="protein sequence ID" value="NDJ18582.1"/>
    <property type="molecule type" value="Genomic_DNA"/>
</dbReference>
<accession>A0A8J7Z1G6</accession>
<organism evidence="13 14">
    <name type="scientific">Myxacorys almedinensis A</name>
    <dbReference type="NCBI Taxonomy" id="2690445"/>
    <lineage>
        <taxon>Bacteria</taxon>
        <taxon>Bacillati</taxon>
        <taxon>Cyanobacteriota</taxon>
        <taxon>Cyanophyceae</taxon>
        <taxon>Leptolyngbyales</taxon>
        <taxon>Leptolyngbyaceae</taxon>
        <taxon>Myxacorys</taxon>
        <taxon>Myxacorys almedinensis</taxon>
    </lineage>
</organism>